<dbReference type="AlphaFoldDB" id="A0A2S9QF84"/>
<dbReference type="Pfam" id="PF12973">
    <property type="entry name" value="Cupin_7"/>
    <property type="match status" value="1"/>
</dbReference>
<reference evidence="2 3" key="1">
    <citation type="submission" date="2018-02" db="EMBL/GenBank/DDBJ databases">
        <title>Whole genome sequencing of endophytic bacterium.</title>
        <authorList>
            <person name="Eedara R."/>
            <person name="Podile A.R."/>
        </authorList>
    </citation>
    <scope>NUCLEOTIDE SEQUENCE [LARGE SCALE GENOMIC DNA]</scope>
    <source>
        <strain evidence="2 3">RP1T</strain>
    </source>
</reference>
<evidence type="ECO:0000313" key="3">
    <source>
        <dbReference type="Proteomes" id="UP000237682"/>
    </source>
</evidence>
<evidence type="ECO:0000313" key="2">
    <source>
        <dbReference type="EMBL" id="PRH87992.1"/>
    </source>
</evidence>
<dbReference type="InterPro" id="IPR011051">
    <property type="entry name" value="RmlC_Cupin_sf"/>
</dbReference>
<accession>A0A2S9QF84</accession>
<name>A0A2S9QF84_9HYPH</name>
<dbReference type="RefSeq" id="WP_105861660.1">
    <property type="nucleotide sequence ID" value="NZ_PUEJ01000003.1"/>
</dbReference>
<dbReference type="InterPro" id="IPR025979">
    <property type="entry name" value="ChrR-like_cupin_dom"/>
</dbReference>
<sequence length="177" mass="20449">MTAPDRKLDQSRMPYQLPMPAEAAPEIVVPHVLPDDERVWVPQMENVWFRPLCLHAGQGYWVNLLRVRKSGVLSRHRHPAPVHGHVLKGRWHYLEHDWVAETGSYVFEPPGETHTLVVPEDCEEMITLFHITGAMIYVDPWGKVTGFEDVFSKIDMCRAHYAANGLGPDYVERFIRR</sequence>
<protein>
    <submittedName>
        <fullName evidence="2">Cupin</fullName>
    </submittedName>
</protein>
<dbReference type="OrthoDB" id="564955at2"/>
<organism evidence="2 3">
    <name type="scientific">Labrys okinawensis</name>
    <dbReference type="NCBI Taxonomy" id="346911"/>
    <lineage>
        <taxon>Bacteria</taxon>
        <taxon>Pseudomonadati</taxon>
        <taxon>Pseudomonadota</taxon>
        <taxon>Alphaproteobacteria</taxon>
        <taxon>Hyphomicrobiales</taxon>
        <taxon>Xanthobacteraceae</taxon>
        <taxon>Labrys</taxon>
    </lineage>
</organism>
<dbReference type="CDD" id="cd20302">
    <property type="entry name" value="cupin_DAD"/>
    <property type="match status" value="1"/>
</dbReference>
<comment type="caution">
    <text evidence="2">The sequence shown here is derived from an EMBL/GenBank/DDBJ whole genome shotgun (WGS) entry which is preliminary data.</text>
</comment>
<dbReference type="Gene3D" id="2.60.120.10">
    <property type="entry name" value="Jelly Rolls"/>
    <property type="match status" value="1"/>
</dbReference>
<dbReference type="EMBL" id="PUEJ01000003">
    <property type="protein sequence ID" value="PRH87992.1"/>
    <property type="molecule type" value="Genomic_DNA"/>
</dbReference>
<dbReference type="InterPro" id="IPR014710">
    <property type="entry name" value="RmlC-like_jellyroll"/>
</dbReference>
<evidence type="ECO:0000259" key="1">
    <source>
        <dbReference type="Pfam" id="PF12973"/>
    </source>
</evidence>
<dbReference type="Proteomes" id="UP000237682">
    <property type="component" value="Unassembled WGS sequence"/>
</dbReference>
<feature type="domain" description="ChrR-like cupin" evidence="1">
    <location>
        <begin position="35"/>
        <end position="135"/>
    </location>
</feature>
<keyword evidence="3" id="KW-1185">Reference proteome</keyword>
<proteinExistence type="predicted"/>
<dbReference type="SUPFAM" id="SSF51182">
    <property type="entry name" value="RmlC-like cupins"/>
    <property type="match status" value="1"/>
</dbReference>
<gene>
    <name evidence="2" type="ORF">C5L14_08805</name>
</gene>